<dbReference type="InterPro" id="IPR004265">
    <property type="entry name" value="Dirigent"/>
</dbReference>
<dbReference type="Gene3D" id="2.40.480.10">
    <property type="entry name" value="Allene oxide cyclase-like"/>
    <property type="match status" value="1"/>
</dbReference>
<comment type="similarity">
    <text evidence="1 4">Belongs to the plant dirigent protein family.</text>
</comment>
<protein>
    <recommendedName>
        <fullName evidence="4">Dirigent protein</fullName>
    </recommendedName>
</protein>
<dbReference type="Proteomes" id="UP001210211">
    <property type="component" value="Unassembled WGS sequence"/>
</dbReference>
<sequence>MNSSPLEISDVENEFEAVLYLHHFHSGPNVNQETVLKLNGNDGFGALVVQDWRCRAGRGFDTEVIARAQGIHVQASNEGAGSWYNSFNLVFVKDGFEGSTLEVKGTNVTDGEWAIVGGTGKFTNAKGVIYKKKVDHFNDGDIMEITIKATYSPMEKPKSA</sequence>
<dbReference type="Pfam" id="PF03018">
    <property type="entry name" value="Dirigent"/>
    <property type="match status" value="1"/>
</dbReference>
<comment type="caution">
    <text evidence="5">The sequence shown here is derived from an EMBL/GenBank/DDBJ whole genome shotgun (WGS) entry which is preliminary data.</text>
</comment>
<dbReference type="GO" id="GO:0048046">
    <property type="term" value="C:apoplast"/>
    <property type="evidence" value="ECO:0007669"/>
    <property type="project" value="UniProtKB-SubCell"/>
</dbReference>
<reference evidence="5 6" key="1">
    <citation type="journal article" date="2022" name="Cell">
        <title>Repeat-based holocentromeres influence genome architecture and karyotype evolution.</title>
        <authorList>
            <person name="Hofstatter P.G."/>
            <person name="Thangavel G."/>
            <person name="Lux T."/>
            <person name="Neumann P."/>
            <person name="Vondrak T."/>
            <person name="Novak P."/>
            <person name="Zhang M."/>
            <person name="Costa L."/>
            <person name="Castellani M."/>
            <person name="Scott A."/>
            <person name="Toegelov H."/>
            <person name="Fuchs J."/>
            <person name="Mata-Sucre Y."/>
            <person name="Dias Y."/>
            <person name="Vanzela A.L.L."/>
            <person name="Huettel B."/>
            <person name="Almeida C.C.S."/>
            <person name="Simkova H."/>
            <person name="Souza G."/>
            <person name="Pedrosa-Harand A."/>
            <person name="Macas J."/>
            <person name="Mayer K.F.X."/>
            <person name="Houben A."/>
            <person name="Marques A."/>
        </authorList>
    </citation>
    <scope>NUCLEOTIDE SEQUENCE [LARGE SCALE GENOMIC DNA]</scope>
    <source>
        <strain evidence="5">RhyTen1mFocal</strain>
    </source>
</reference>
<evidence type="ECO:0000313" key="5">
    <source>
        <dbReference type="EMBL" id="KAJ3697326.1"/>
    </source>
</evidence>
<evidence type="ECO:0000256" key="2">
    <source>
        <dbReference type="ARBA" id="ARBA00011738"/>
    </source>
</evidence>
<keyword evidence="4" id="KW-0052">Apoplast</keyword>
<dbReference type="GO" id="GO:0009699">
    <property type="term" value="P:phenylpropanoid biosynthetic process"/>
    <property type="evidence" value="ECO:0007669"/>
    <property type="project" value="UniProtKB-ARBA"/>
</dbReference>
<dbReference type="AlphaFoldDB" id="A0AAD5ZGG4"/>
<evidence type="ECO:0000256" key="3">
    <source>
        <dbReference type="ARBA" id="ARBA00022525"/>
    </source>
</evidence>
<name>A0AAD5ZGG4_9POAL</name>
<organism evidence="5 6">
    <name type="scientific">Rhynchospora tenuis</name>
    <dbReference type="NCBI Taxonomy" id="198213"/>
    <lineage>
        <taxon>Eukaryota</taxon>
        <taxon>Viridiplantae</taxon>
        <taxon>Streptophyta</taxon>
        <taxon>Embryophyta</taxon>
        <taxon>Tracheophyta</taxon>
        <taxon>Spermatophyta</taxon>
        <taxon>Magnoliopsida</taxon>
        <taxon>Liliopsida</taxon>
        <taxon>Poales</taxon>
        <taxon>Cyperaceae</taxon>
        <taxon>Cyperoideae</taxon>
        <taxon>Rhynchosporeae</taxon>
        <taxon>Rhynchospora</taxon>
    </lineage>
</organism>
<dbReference type="InterPro" id="IPR044859">
    <property type="entry name" value="Allene_oxi_cyc_Dirigent"/>
</dbReference>
<comment type="subcellular location">
    <subcellularLocation>
        <location evidence="4">Secreted</location>
        <location evidence="4">Extracellular space</location>
        <location evidence="4">Apoplast</location>
    </subcellularLocation>
</comment>
<keyword evidence="3 4" id="KW-0964">Secreted</keyword>
<evidence type="ECO:0000256" key="4">
    <source>
        <dbReference type="RuleBase" id="RU363099"/>
    </source>
</evidence>
<comment type="function">
    <text evidence="4">Dirigent proteins impart stereoselectivity on the phenoxy radical-coupling reaction, yielding optically active lignans from two molecules of coniferyl alcohol in the biosynthesis of lignans, flavonolignans, and alkaloids and thus plays a central role in plant secondary metabolism.</text>
</comment>
<evidence type="ECO:0000313" key="6">
    <source>
        <dbReference type="Proteomes" id="UP001210211"/>
    </source>
</evidence>
<comment type="subunit">
    <text evidence="2 4">Homodimer.</text>
</comment>
<gene>
    <name evidence="5" type="ORF">LUZ61_001031</name>
</gene>
<dbReference type="PANTHER" id="PTHR21495">
    <property type="entry name" value="NUCLEOPORIN-RELATED"/>
    <property type="match status" value="1"/>
</dbReference>
<proteinExistence type="inferred from homology"/>
<keyword evidence="6" id="KW-1185">Reference proteome</keyword>
<dbReference type="EMBL" id="JAMRDG010000001">
    <property type="protein sequence ID" value="KAJ3697326.1"/>
    <property type="molecule type" value="Genomic_DNA"/>
</dbReference>
<accession>A0AAD5ZGG4</accession>
<evidence type="ECO:0000256" key="1">
    <source>
        <dbReference type="ARBA" id="ARBA00010746"/>
    </source>
</evidence>